<sequence>MKIGCWNINQRSRNTVIPILVFEELLKRDLDIIVLTEYTDSKNHKDFIYKLMNAGYNVEKSRYVKNTNQILIAVKHTLVVSDIEVNYFDNIETLPNLLHLKINNKWNIVGTRIKIGSYANQEEANQEFQDRRMQLERIIDYISGLDCKIMLLGDLNNGKHNELDKDKTYRGLAREHFNYYLIKELLRDKGFKLHTPVQSYSWKSSPKNQCKLDHIVTKQISDSEITNVKYDWDFTDRVDYKKEVGFPDHAILTATITK</sequence>
<dbReference type="InterPro" id="IPR036691">
    <property type="entry name" value="Endo/exonu/phosph_ase_sf"/>
</dbReference>
<organism evidence="2 3">
    <name type="scientific">Mammaliicoccus lentus</name>
    <name type="common">Staphylococcus lentus</name>
    <dbReference type="NCBI Taxonomy" id="42858"/>
    <lineage>
        <taxon>Bacteria</taxon>
        <taxon>Bacillati</taxon>
        <taxon>Bacillota</taxon>
        <taxon>Bacilli</taxon>
        <taxon>Bacillales</taxon>
        <taxon>Staphylococcaceae</taxon>
        <taxon>Mammaliicoccus</taxon>
    </lineage>
</organism>
<evidence type="ECO:0000313" key="2">
    <source>
        <dbReference type="EMBL" id="WHI60167.1"/>
    </source>
</evidence>
<dbReference type="Proteomes" id="UP001223261">
    <property type="component" value="Chromosome"/>
</dbReference>
<reference evidence="2" key="1">
    <citation type="journal article" date="2023" name="Antibiotics">
        <title>Prevalence and Molecular Characterization of Methicillin-Resistant Staphylococci (MRS) and Mammaliicocci (MRM) in Dromedary Camels from Algeria: First Detection of SCCmec-mecC Hybrid in Methicillin-Resistant Mammaliicoccus lentus.</title>
        <authorList>
            <person name="Belhout C."/>
            <person name="Boyen F."/>
            <person name="Vereecke N."/>
            <person name="Theuns S."/>
            <person name="Taibi N."/>
            <person name="Stegger M."/>
            <person name="de la Fe-Rodriguez P.Y."/>
            <person name="Bouayad L."/>
            <person name="Elgroud R."/>
            <person name="Butaye P."/>
        </authorList>
    </citation>
    <scope>NUCLEOTIDE SEQUENCE</scope>
    <source>
        <strain evidence="2">7048</strain>
    </source>
</reference>
<dbReference type="AlphaFoldDB" id="A0AAX3W4Q4"/>
<protein>
    <recommendedName>
        <fullName evidence="1">Endonuclease/exonuclease/phosphatase domain-containing protein</fullName>
    </recommendedName>
</protein>
<dbReference type="EMBL" id="CP118848">
    <property type="protein sequence ID" value="WHI60167.1"/>
    <property type="molecule type" value="Genomic_DNA"/>
</dbReference>
<gene>
    <name evidence="2" type="ORF">PYH69_00525</name>
</gene>
<accession>A0AAX3W4Q4</accession>
<dbReference type="InterPro" id="IPR005135">
    <property type="entry name" value="Endo/exonuclease/phosphatase"/>
</dbReference>
<dbReference type="SUPFAM" id="SSF56219">
    <property type="entry name" value="DNase I-like"/>
    <property type="match status" value="1"/>
</dbReference>
<proteinExistence type="predicted"/>
<dbReference type="Pfam" id="PF03372">
    <property type="entry name" value="Exo_endo_phos"/>
    <property type="match status" value="1"/>
</dbReference>
<evidence type="ECO:0000259" key="1">
    <source>
        <dbReference type="Pfam" id="PF03372"/>
    </source>
</evidence>
<feature type="domain" description="Endonuclease/exonuclease/phosphatase" evidence="1">
    <location>
        <begin position="6"/>
        <end position="219"/>
    </location>
</feature>
<dbReference type="RefSeq" id="WP_282862383.1">
    <property type="nucleotide sequence ID" value="NZ_CP118848.1"/>
</dbReference>
<evidence type="ECO:0000313" key="3">
    <source>
        <dbReference type="Proteomes" id="UP001223261"/>
    </source>
</evidence>
<name>A0AAX3W4Q4_MAMLE</name>
<dbReference type="Gene3D" id="3.60.10.10">
    <property type="entry name" value="Endonuclease/exonuclease/phosphatase"/>
    <property type="match status" value="1"/>
</dbReference>
<dbReference type="GO" id="GO:0003824">
    <property type="term" value="F:catalytic activity"/>
    <property type="evidence" value="ECO:0007669"/>
    <property type="project" value="InterPro"/>
</dbReference>